<dbReference type="KEGG" id="gar:AOZ07_09000"/>
<sequence>MTTIASAQEALSHWHQALAVATGGKIFTTHGCSWAWQPVRKRLILLFPEHPEQAGLRPALAEGHRLGARRVEAWVNSGADAAELKATGFSDNAQVSWHAGPLAIPMDRWAGKIRLGNNVPEAAGADAAELNVTNLWRETSSQLSSGHPALRRVEHALARTDEGEIVGRGFAQQGLGGQLMVHSLAVGKEHRRHGVGTALLHGLSRSMINPLSPPDEEVPQELLAAATPSSADFFSANGLKLLGRGRHMVLRSWNQ</sequence>
<reference evidence="2 4" key="1">
    <citation type="submission" date="2019-07" db="EMBL/GenBank/DDBJ databases">
        <title>Complete Genome Sequence of drought tolerant Plant Growth-Promoting Rhizobacterium Glutamicibacter halophytocola DR408.</title>
        <authorList>
            <person name="Nishu S.D."/>
            <person name="Lee T.K."/>
        </authorList>
    </citation>
    <scope>NUCLEOTIDE SEQUENCE [LARGE SCALE GENOMIC DNA]</scope>
    <source>
        <strain evidence="2 4">DR408</strain>
    </source>
</reference>
<dbReference type="CDD" id="cd04301">
    <property type="entry name" value="NAT_SF"/>
    <property type="match status" value="1"/>
</dbReference>
<dbReference type="Pfam" id="PF00583">
    <property type="entry name" value="Acetyltransf_1"/>
    <property type="match status" value="1"/>
</dbReference>
<evidence type="ECO:0000313" key="2">
    <source>
        <dbReference type="EMBL" id="QDY65363.1"/>
    </source>
</evidence>
<name>A0A5B8IJF1_9MICC</name>
<accession>A0A5B8IJF1</accession>
<evidence type="ECO:0000313" key="5">
    <source>
        <dbReference type="Proteomes" id="UP001060018"/>
    </source>
</evidence>
<evidence type="ECO:0000313" key="3">
    <source>
        <dbReference type="EMBL" id="UUX57453.1"/>
    </source>
</evidence>
<dbReference type="AlphaFoldDB" id="A0A5B8IJF1"/>
<proteinExistence type="predicted"/>
<dbReference type="EMBL" id="CP102487">
    <property type="protein sequence ID" value="UUX57453.1"/>
    <property type="molecule type" value="Genomic_DNA"/>
</dbReference>
<dbReference type="OrthoDB" id="4924957at2"/>
<keyword evidence="4" id="KW-1185">Reference proteome</keyword>
<dbReference type="RefSeq" id="WP_060701695.1">
    <property type="nucleotide sequence ID" value="NZ_CP012750.1"/>
</dbReference>
<dbReference type="InterPro" id="IPR016181">
    <property type="entry name" value="Acyl_CoA_acyltransferase"/>
</dbReference>
<evidence type="ECO:0000259" key="1">
    <source>
        <dbReference type="Pfam" id="PF00583"/>
    </source>
</evidence>
<gene>
    <name evidence="2" type="ORF">FQA45_03040</name>
    <name evidence="3" type="ORF">NUH22_08885</name>
</gene>
<dbReference type="EMBL" id="CP042260">
    <property type="protein sequence ID" value="QDY65363.1"/>
    <property type="molecule type" value="Genomic_DNA"/>
</dbReference>
<evidence type="ECO:0000313" key="4">
    <source>
        <dbReference type="Proteomes" id="UP000320717"/>
    </source>
</evidence>
<dbReference type="GO" id="GO:0016747">
    <property type="term" value="F:acyltransferase activity, transferring groups other than amino-acyl groups"/>
    <property type="evidence" value="ECO:0007669"/>
    <property type="project" value="InterPro"/>
</dbReference>
<feature type="domain" description="N-acetyltransferase" evidence="1">
    <location>
        <begin position="154"/>
        <end position="203"/>
    </location>
</feature>
<dbReference type="Proteomes" id="UP000320717">
    <property type="component" value="Chromosome"/>
</dbReference>
<protein>
    <submittedName>
        <fullName evidence="3">GNAT family N-acetyltransferase</fullName>
    </submittedName>
</protein>
<dbReference type="InterPro" id="IPR000182">
    <property type="entry name" value="GNAT_dom"/>
</dbReference>
<organism evidence="3 5">
    <name type="scientific">Glutamicibacter halophytocola</name>
    <dbReference type="NCBI Taxonomy" id="1933880"/>
    <lineage>
        <taxon>Bacteria</taxon>
        <taxon>Bacillati</taxon>
        <taxon>Actinomycetota</taxon>
        <taxon>Actinomycetes</taxon>
        <taxon>Micrococcales</taxon>
        <taxon>Micrococcaceae</taxon>
        <taxon>Glutamicibacter</taxon>
    </lineage>
</organism>
<dbReference type="Proteomes" id="UP001060018">
    <property type="component" value="Chromosome"/>
</dbReference>
<reference evidence="3" key="2">
    <citation type="journal article" date="2022" name="Pest Manag. Sci.">
        <title>Glutamicibacter halophytocola-mediated host fitness of potato tuber moth on Solanaceae crops.</title>
        <authorList>
            <person name="Wang W."/>
            <person name="Xiao G."/>
            <person name="Du G."/>
            <person name="Chang L."/>
            <person name="Yang Y."/>
            <person name="Ye J."/>
            <person name="Chen B."/>
        </authorList>
    </citation>
    <scope>NUCLEOTIDE SEQUENCE</scope>
    <source>
        <strain evidence="3">S2</strain>
    </source>
</reference>
<dbReference type="SUPFAM" id="SSF55729">
    <property type="entry name" value="Acyl-CoA N-acyltransferases (Nat)"/>
    <property type="match status" value="1"/>
</dbReference>
<dbReference type="Gene3D" id="3.40.630.30">
    <property type="match status" value="1"/>
</dbReference>